<protein>
    <submittedName>
        <fullName evidence="4">Uncharacterized protein</fullName>
    </submittedName>
</protein>
<dbReference type="EMBL" id="AF041468">
    <property type="status" value="NOT_ANNOTATED_CDS"/>
    <property type="molecule type" value="Genomic_DNA"/>
</dbReference>
<keyword evidence="5" id="KW-1185">Reference proteome</keyword>
<dbReference type="GO" id="GO:0006355">
    <property type="term" value="P:regulation of DNA-templated transcription"/>
    <property type="evidence" value="ECO:0007669"/>
    <property type="project" value="InterPro"/>
</dbReference>
<dbReference type="PANTHER" id="PTHR45566:SF1">
    <property type="entry name" value="HTH-TYPE TRANSCRIPTIONAL REGULATOR YHJB-RELATED"/>
    <property type="match status" value="1"/>
</dbReference>
<reference evidence="5" key="1">
    <citation type="journal article" date="2012" name="Nature">
        <title>Algal genomes reveal evolutionary mosaicism and the fate of nucleomorphs.</title>
        <authorList>
            <consortium name="DOE Joint Genome Institute"/>
            <person name="Curtis B.A."/>
            <person name="Tanifuji G."/>
            <person name="Burki F."/>
            <person name="Gruber A."/>
            <person name="Irimia M."/>
            <person name="Maruyama S."/>
            <person name="Arias M.C."/>
            <person name="Ball S.G."/>
            <person name="Gile G.H."/>
            <person name="Hirakawa Y."/>
            <person name="Hopkins J.F."/>
            <person name="Kuo A."/>
            <person name="Rensing S.A."/>
            <person name="Schmutz J."/>
            <person name="Symeonidi A."/>
            <person name="Elias M."/>
            <person name="Eveleigh R.J."/>
            <person name="Herman E.K."/>
            <person name="Klute M.J."/>
            <person name="Nakayama T."/>
            <person name="Obornik M."/>
            <person name="Reyes-Prieto A."/>
            <person name="Armbrust E.V."/>
            <person name="Aves S.J."/>
            <person name="Beiko R.G."/>
            <person name="Coutinho P."/>
            <person name="Dacks J.B."/>
            <person name="Durnford D.G."/>
            <person name="Fast N.M."/>
            <person name="Green B.R."/>
            <person name="Grisdale C.J."/>
            <person name="Hempel F."/>
            <person name="Henrissat B."/>
            <person name="Hoppner M.P."/>
            <person name="Ishida K."/>
            <person name="Kim E."/>
            <person name="Koreny L."/>
            <person name="Kroth P.G."/>
            <person name="Liu Y."/>
            <person name="Malik S.B."/>
            <person name="Maier U.G."/>
            <person name="McRose D."/>
            <person name="Mock T."/>
            <person name="Neilson J.A."/>
            <person name="Onodera N.T."/>
            <person name="Poole A.M."/>
            <person name="Pritham E.J."/>
            <person name="Richards T.A."/>
            <person name="Rocap G."/>
            <person name="Roy S.W."/>
            <person name="Sarai C."/>
            <person name="Schaack S."/>
            <person name="Shirato S."/>
            <person name="Slamovits C.H."/>
            <person name="Spencer D.F."/>
            <person name="Suzuki S."/>
            <person name="Worden A.Z."/>
            <person name="Zauner S."/>
            <person name="Barry K."/>
            <person name="Bell C."/>
            <person name="Bharti A.K."/>
            <person name="Crow J.A."/>
            <person name="Grimwood J."/>
            <person name="Kramer R."/>
            <person name="Lindquist E."/>
            <person name="Lucas S."/>
            <person name="Salamov A."/>
            <person name="McFadden G.I."/>
            <person name="Lane C.E."/>
            <person name="Keeling P.J."/>
            <person name="Gray M.W."/>
            <person name="Grigoriev I.V."/>
            <person name="Archibald J.M."/>
        </authorList>
    </citation>
    <scope>NUCLEOTIDE SEQUENCE</scope>
    <source>
        <strain evidence="5">CCMP2712</strain>
    </source>
</reference>
<dbReference type="InterPro" id="IPR001789">
    <property type="entry name" value="Sig_transdc_resp-reg_receiver"/>
</dbReference>
<dbReference type="CDD" id="cd06170">
    <property type="entry name" value="LuxR_C_like"/>
    <property type="match status" value="1"/>
</dbReference>
<feature type="domain" description="Response regulatory" evidence="3">
    <location>
        <begin position="11"/>
        <end position="118"/>
    </location>
</feature>
<dbReference type="PANTHER" id="PTHR45566">
    <property type="entry name" value="HTH-TYPE TRANSCRIPTIONAL REGULATOR YHJB-RELATED"/>
    <property type="match status" value="1"/>
</dbReference>
<reference evidence="5" key="2">
    <citation type="submission" date="2012-11" db="EMBL/GenBank/DDBJ databases">
        <authorList>
            <person name="Kuo A."/>
            <person name="Curtis B.A."/>
            <person name="Tanifuji G."/>
            <person name="Burki F."/>
            <person name="Gruber A."/>
            <person name="Irimia M."/>
            <person name="Maruyama S."/>
            <person name="Arias M.C."/>
            <person name="Ball S.G."/>
            <person name="Gile G.H."/>
            <person name="Hirakawa Y."/>
            <person name="Hopkins J.F."/>
            <person name="Rensing S.A."/>
            <person name="Schmutz J."/>
            <person name="Symeonidi A."/>
            <person name="Elias M."/>
            <person name="Eveleigh R.J."/>
            <person name="Herman E.K."/>
            <person name="Klute M.J."/>
            <person name="Nakayama T."/>
            <person name="Obornik M."/>
            <person name="Reyes-Prieto A."/>
            <person name="Armbrust E.V."/>
            <person name="Aves S.J."/>
            <person name="Beiko R.G."/>
            <person name="Coutinho P."/>
            <person name="Dacks J.B."/>
            <person name="Durnford D.G."/>
            <person name="Fast N.M."/>
            <person name="Green B.R."/>
            <person name="Grisdale C."/>
            <person name="Hempe F."/>
            <person name="Henrissat B."/>
            <person name="Hoppner M.P."/>
            <person name="Ishida K.-I."/>
            <person name="Kim E."/>
            <person name="Koreny L."/>
            <person name="Kroth P.G."/>
            <person name="Liu Y."/>
            <person name="Malik S.-B."/>
            <person name="Maier U.G."/>
            <person name="McRose D."/>
            <person name="Mock T."/>
            <person name="Neilson J.A."/>
            <person name="Onodera N.T."/>
            <person name="Poole A.M."/>
            <person name="Pritham E.J."/>
            <person name="Richards T.A."/>
            <person name="Rocap G."/>
            <person name="Roy S.W."/>
            <person name="Sarai C."/>
            <person name="Schaack S."/>
            <person name="Shirato S."/>
            <person name="Slamovits C.H."/>
            <person name="Spencer D.F."/>
            <person name="Suzuki S."/>
            <person name="Worden A.Z."/>
            <person name="Zauner S."/>
            <person name="Barry K."/>
            <person name="Bell C."/>
            <person name="Bharti A.K."/>
            <person name="Crow J.A."/>
            <person name="Grimwood J."/>
            <person name="Kramer R."/>
            <person name="Lindquist E."/>
            <person name="Lucas S."/>
            <person name="Salamov A."/>
            <person name="McFadden G.I."/>
            <person name="Lane C.E."/>
            <person name="Keeling P.J."/>
            <person name="Gray M.W."/>
            <person name="Grigoriev I.V."/>
            <person name="Archibald J.M."/>
        </authorList>
    </citation>
    <scope>NUCLEOTIDE SEQUENCE</scope>
    <source>
        <strain evidence="5">CCMP2712</strain>
    </source>
</reference>
<organism evidence="4 5">
    <name type="scientific">Guillardia theta (strain CCMP2712)</name>
    <name type="common">Cryptophyte</name>
    <dbReference type="NCBI Taxonomy" id="905079"/>
    <lineage>
        <taxon>Eukaryota</taxon>
        <taxon>Cryptophyceae</taxon>
        <taxon>Pyrenomonadales</taxon>
        <taxon>Geminigeraceae</taxon>
        <taxon>Guillardia</taxon>
    </lineage>
</organism>
<dbReference type="InterPro" id="IPR000792">
    <property type="entry name" value="Tscrpt_reg_LuxR_C"/>
</dbReference>
<evidence type="ECO:0000259" key="2">
    <source>
        <dbReference type="PROSITE" id="PS50043"/>
    </source>
</evidence>
<dbReference type="OMA" id="YQIACEL"/>
<evidence type="ECO:0000313" key="5">
    <source>
        <dbReference type="Proteomes" id="UP000011087"/>
    </source>
</evidence>
<evidence type="ECO:0000259" key="3">
    <source>
        <dbReference type="PROSITE" id="PS50110"/>
    </source>
</evidence>
<dbReference type="GO" id="GO:0000160">
    <property type="term" value="P:phosphorelay signal transduction system"/>
    <property type="evidence" value="ECO:0007669"/>
    <property type="project" value="InterPro"/>
</dbReference>
<dbReference type="PRINTS" id="PR00038">
    <property type="entry name" value="HTHLUXR"/>
</dbReference>
<dbReference type="SMR" id="A0A0C3SG13"/>
<dbReference type="SMART" id="SM00448">
    <property type="entry name" value="REC"/>
    <property type="match status" value="1"/>
</dbReference>
<reference evidence="4" key="3">
    <citation type="submission" date="2015-06" db="UniProtKB">
        <authorList>
            <consortium name="EnsemblProtists"/>
        </authorList>
    </citation>
    <scope>IDENTIFICATION</scope>
</reference>
<dbReference type="InterPro" id="IPR051015">
    <property type="entry name" value="EvgA-like"/>
</dbReference>
<dbReference type="Gene3D" id="3.40.50.2300">
    <property type="match status" value="1"/>
</dbReference>
<proteinExistence type="predicted"/>
<dbReference type="PROSITE" id="PS50110">
    <property type="entry name" value="RESPONSE_REGULATORY"/>
    <property type="match status" value="1"/>
</dbReference>
<dbReference type="EnsemblProtists" id="AAC35602">
    <property type="protein sequence ID" value="AAC35602"/>
    <property type="gene ID" value="EGPrGTG00000000019"/>
</dbReference>
<dbReference type="InterPro" id="IPR036388">
    <property type="entry name" value="WH-like_DNA-bd_sf"/>
</dbReference>
<dbReference type="SUPFAM" id="SSF52172">
    <property type="entry name" value="CheY-like"/>
    <property type="match status" value="1"/>
</dbReference>
<dbReference type="AlphaFoldDB" id="A0A0C3SG13"/>
<dbReference type="Gene3D" id="1.10.10.10">
    <property type="entry name" value="Winged helix-like DNA-binding domain superfamily/Winged helix DNA-binding domain"/>
    <property type="match status" value="1"/>
</dbReference>
<sequence>MDKELKKEKIKLILIEPEEHLGYLLSEFFYQQNFVTYISESFIHLTDIINLHNPDIIIIDDSQNLETYKLSNIYLPIILLTTRGLKNDRMKIHKLGFDAYMLKPFDPDELIAIISNLIYKKRNIKELQFIKHRISNLNLKLKYRETSFSYINLTVKEKEVFKFIQDGLTNKQISNVMGITQRSVEKYVTKIFEKLKIQNRIQILSYFN</sequence>
<dbReference type="SMART" id="SM00421">
    <property type="entry name" value="HTH_LUXR"/>
    <property type="match status" value="1"/>
</dbReference>
<dbReference type="Pfam" id="PF00196">
    <property type="entry name" value="GerE"/>
    <property type="match status" value="1"/>
</dbReference>
<accession>A0A0C3SG13</accession>
<name>A0A0C3SG13_GUITC</name>
<evidence type="ECO:0000256" key="1">
    <source>
        <dbReference type="PROSITE-ProRule" id="PRU00169"/>
    </source>
</evidence>
<dbReference type="PROSITE" id="PS50043">
    <property type="entry name" value="HTH_LUXR_2"/>
    <property type="match status" value="1"/>
</dbReference>
<evidence type="ECO:0000313" key="4">
    <source>
        <dbReference type="EnsemblProtists" id="AAC35602"/>
    </source>
</evidence>
<dbReference type="InterPro" id="IPR011006">
    <property type="entry name" value="CheY-like_superfamily"/>
</dbReference>
<feature type="modified residue" description="4-aspartylphosphate" evidence="1">
    <location>
        <position position="60"/>
    </location>
</feature>
<keyword evidence="1" id="KW-0597">Phosphoprotein</keyword>
<feature type="domain" description="HTH luxR-type" evidence="2">
    <location>
        <begin position="146"/>
        <end position="208"/>
    </location>
</feature>
<dbReference type="Proteomes" id="UP000011087">
    <property type="component" value="Unassembled WGS sequence"/>
</dbReference>